<organism evidence="8 9">
    <name type="scientific">Mugilogobius chulae</name>
    <name type="common">yellowstripe goby</name>
    <dbReference type="NCBI Taxonomy" id="88201"/>
    <lineage>
        <taxon>Eukaryota</taxon>
        <taxon>Metazoa</taxon>
        <taxon>Chordata</taxon>
        <taxon>Craniata</taxon>
        <taxon>Vertebrata</taxon>
        <taxon>Euteleostomi</taxon>
        <taxon>Actinopterygii</taxon>
        <taxon>Neopterygii</taxon>
        <taxon>Teleostei</taxon>
        <taxon>Neoteleostei</taxon>
        <taxon>Acanthomorphata</taxon>
        <taxon>Gobiaria</taxon>
        <taxon>Gobiiformes</taxon>
        <taxon>Gobioidei</taxon>
        <taxon>Gobiidae</taxon>
        <taxon>Gobionellinae</taxon>
        <taxon>Mugilogobius</taxon>
    </lineage>
</organism>
<keyword evidence="9" id="KW-1185">Reference proteome</keyword>
<dbReference type="EMBL" id="JBBPFD010000010">
    <property type="protein sequence ID" value="KAK7910189.1"/>
    <property type="molecule type" value="Genomic_DNA"/>
</dbReference>
<comment type="similarity">
    <text evidence="1 7">Belongs to the Arg-specific ADP-ribosyltransferase family.</text>
</comment>
<dbReference type="SUPFAM" id="SSF56399">
    <property type="entry name" value="ADP-ribosylation"/>
    <property type="match status" value="1"/>
</dbReference>
<dbReference type="GO" id="GO:0003950">
    <property type="term" value="F:NAD+ poly-ADP-ribosyltransferase activity"/>
    <property type="evidence" value="ECO:0007669"/>
    <property type="project" value="TreeGrafter"/>
</dbReference>
<evidence type="ECO:0000313" key="9">
    <source>
        <dbReference type="Proteomes" id="UP001460270"/>
    </source>
</evidence>
<dbReference type="Gene3D" id="3.90.176.10">
    <property type="entry name" value="Toxin ADP-ribosyltransferase, Chain A, domain 1"/>
    <property type="match status" value="2"/>
</dbReference>
<dbReference type="PANTHER" id="PTHR10339:SF29">
    <property type="entry name" value="NAD(P)(+)--ARGININE ADP-RIBOSYLTRANSFERASE"/>
    <property type="match status" value="1"/>
</dbReference>
<proteinExistence type="inferred from homology"/>
<gene>
    <name evidence="8" type="ORF">WMY93_014873</name>
</gene>
<evidence type="ECO:0000313" key="8">
    <source>
        <dbReference type="EMBL" id="KAK7910189.1"/>
    </source>
</evidence>
<reference evidence="9" key="1">
    <citation type="submission" date="2024-04" db="EMBL/GenBank/DDBJ databases">
        <title>Salinicola lusitanus LLJ914,a marine bacterium isolated from the Okinawa Trough.</title>
        <authorList>
            <person name="Li J."/>
        </authorList>
    </citation>
    <scope>NUCLEOTIDE SEQUENCE [LARGE SCALE GENOMIC DNA]</scope>
</reference>
<dbReference type="Pfam" id="PF01129">
    <property type="entry name" value="ART"/>
    <property type="match status" value="1"/>
</dbReference>
<comment type="catalytic activity">
    <reaction evidence="6 7">
        <text>L-arginyl-[protein] + NAD(+) = N(omega)-(ADP-D-ribosyl)-L-arginyl-[protein] + nicotinamide + H(+)</text>
        <dbReference type="Rhea" id="RHEA:19149"/>
        <dbReference type="Rhea" id="RHEA-COMP:10532"/>
        <dbReference type="Rhea" id="RHEA-COMP:15087"/>
        <dbReference type="ChEBI" id="CHEBI:15378"/>
        <dbReference type="ChEBI" id="CHEBI:17154"/>
        <dbReference type="ChEBI" id="CHEBI:29965"/>
        <dbReference type="ChEBI" id="CHEBI:57540"/>
        <dbReference type="ChEBI" id="CHEBI:142554"/>
        <dbReference type="EC" id="2.4.2.31"/>
    </reaction>
</comment>
<evidence type="ECO:0000256" key="7">
    <source>
        <dbReference type="RuleBase" id="RU361228"/>
    </source>
</evidence>
<evidence type="ECO:0000256" key="3">
    <source>
        <dbReference type="ARBA" id="ARBA00022679"/>
    </source>
</evidence>
<evidence type="ECO:0000256" key="6">
    <source>
        <dbReference type="ARBA" id="ARBA00047597"/>
    </source>
</evidence>
<keyword evidence="7" id="KW-0520">NAD</keyword>
<evidence type="ECO:0000256" key="4">
    <source>
        <dbReference type="ARBA" id="ARBA00022695"/>
    </source>
</evidence>
<keyword evidence="5 7" id="KW-0521">NADP</keyword>
<dbReference type="EC" id="2.4.2.31" evidence="7"/>
<dbReference type="PRINTS" id="PR00970">
    <property type="entry name" value="RIBTRNSFRASE"/>
</dbReference>
<evidence type="ECO:0000256" key="2">
    <source>
        <dbReference type="ARBA" id="ARBA00022676"/>
    </source>
</evidence>
<dbReference type="InterPro" id="IPR000768">
    <property type="entry name" value="ART"/>
</dbReference>
<dbReference type="Proteomes" id="UP001460270">
    <property type="component" value="Unassembled WGS sequence"/>
</dbReference>
<keyword evidence="2 7" id="KW-0328">Glycosyltransferase</keyword>
<sequence length="233" mass="27057">MGFKQTPNQNQTGEMRTTMLALILGLVIFATPSHQIPLTMMEESVDDMYEKCSAEMAAKVDSYYFPEEIKNNNFKNAWNLAKSFAKTKYKNRPDKELTLNQVQAIYVYTQEFPKLYEEFNAIVRDGKAKYTTPAFPYHALHFWLTTALQIISKNKPCQTTYRRSRDKFTGQENQEMRFEFYSGKSESEILIPPYEKFKIIKAVDGSYEELKDCKKVYVIKSTGKTSNLDCKAI</sequence>
<protein>
    <recommendedName>
        <fullName evidence="7">NAD(P)(+)--arginine ADP-ribosyltransferase</fullName>
        <ecNumber evidence="7">2.4.2.31</ecNumber>
    </recommendedName>
    <alternativeName>
        <fullName evidence="7">Mono(ADP-ribosyl)transferase</fullName>
    </alternativeName>
</protein>
<name>A0AAW0NY39_9GOBI</name>
<dbReference type="GO" id="GO:0016779">
    <property type="term" value="F:nucleotidyltransferase activity"/>
    <property type="evidence" value="ECO:0007669"/>
    <property type="project" value="UniProtKB-KW"/>
</dbReference>
<keyword evidence="3 7" id="KW-0808">Transferase</keyword>
<dbReference type="GO" id="GO:0106274">
    <property type="term" value="F:NAD+-protein-arginine ADP-ribosyltransferase activity"/>
    <property type="evidence" value="ECO:0007669"/>
    <property type="project" value="UniProtKB-EC"/>
</dbReference>
<comment type="caution">
    <text evidence="8">The sequence shown here is derived from an EMBL/GenBank/DDBJ whole genome shotgun (WGS) entry which is preliminary data.</text>
</comment>
<evidence type="ECO:0000256" key="1">
    <source>
        <dbReference type="ARBA" id="ARBA00009558"/>
    </source>
</evidence>
<evidence type="ECO:0000256" key="5">
    <source>
        <dbReference type="ARBA" id="ARBA00022857"/>
    </source>
</evidence>
<dbReference type="InterPro" id="IPR050999">
    <property type="entry name" value="ADP-ribosyltransferase_ARG"/>
</dbReference>
<keyword evidence="4" id="KW-0548">Nucleotidyltransferase</keyword>
<dbReference type="PANTHER" id="PTHR10339">
    <property type="entry name" value="ADP-RIBOSYLTRANSFERASE"/>
    <property type="match status" value="1"/>
</dbReference>
<dbReference type="AlphaFoldDB" id="A0AAW0NY39"/>
<accession>A0AAW0NY39</accession>